<dbReference type="SUPFAM" id="SSF52172">
    <property type="entry name" value="CheY-like"/>
    <property type="match status" value="1"/>
</dbReference>
<dbReference type="EMBL" id="BJCL01000010">
    <property type="protein sequence ID" value="GCL64627.1"/>
    <property type="molecule type" value="Genomic_DNA"/>
</dbReference>
<dbReference type="AlphaFoldDB" id="A0A480AX12"/>
<proteinExistence type="predicted"/>
<dbReference type="InterPro" id="IPR011006">
    <property type="entry name" value="CheY-like_superfamily"/>
</dbReference>
<dbReference type="CDD" id="cd17546">
    <property type="entry name" value="REC_hyHK_CKI1_RcsC-like"/>
    <property type="match status" value="1"/>
</dbReference>
<dbReference type="InterPro" id="IPR050595">
    <property type="entry name" value="Bact_response_regulator"/>
</dbReference>
<dbReference type="InterPro" id="IPR001789">
    <property type="entry name" value="Sig_transdc_resp-reg_receiver"/>
</dbReference>
<evidence type="ECO:0000256" key="1">
    <source>
        <dbReference type="ARBA" id="ARBA00022553"/>
    </source>
</evidence>
<dbReference type="PANTHER" id="PTHR44591:SF3">
    <property type="entry name" value="RESPONSE REGULATORY DOMAIN-CONTAINING PROTEIN"/>
    <property type="match status" value="1"/>
</dbReference>
<feature type="region of interest" description="Disordered" evidence="3">
    <location>
        <begin position="131"/>
        <end position="159"/>
    </location>
</feature>
<feature type="domain" description="Response regulatory" evidence="4">
    <location>
        <begin position="175"/>
        <end position="297"/>
    </location>
</feature>
<dbReference type="OrthoDB" id="8889410at2"/>
<evidence type="ECO:0000256" key="2">
    <source>
        <dbReference type="PROSITE-ProRule" id="PRU00169"/>
    </source>
</evidence>
<name>A0A480AX12_9BURK</name>
<dbReference type="PROSITE" id="PS50110">
    <property type="entry name" value="RESPONSE_REGULATORY"/>
    <property type="match status" value="1"/>
</dbReference>
<accession>A0A480AX12</accession>
<protein>
    <recommendedName>
        <fullName evidence="4">Response regulatory domain-containing protein</fullName>
    </recommendedName>
</protein>
<keyword evidence="6" id="KW-1185">Reference proteome</keyword>
<sequence length="316" mass="34476">MPVPIPVAILGFSAFDRKALASYFQLSGRSLPRYAHVLNADLADLVIADADEPGVLELLQTLGRVQDALFIGALAPPEAGAWMMRPIDQTQVLRELDALMAQRDNPASQPLPLPLPSSLGQGALRTIGTLELPGLPTRRADDDAPPPRRHPAQLDPREARRRELEALRRPLVTPRALLVDDSEVALHFLKRQLLAYGVEADLARHSERALDLLTHHVYGLVFLDVDLGPHSRTDGLTLCHQIRYRLRHPGGRAPMVVMVSAFHDPVDQVRGTLAGAEAYLGKPLDLPALDQLLGRQGLYRPPGATGAGARQPGQRP</sequence>
<evidence type="ECO:0000259" key="4">
    <source>
        <dbReference type="PROSITE" id="PS50110"/>
    </source>
</evidence>
<organism evidence="5 6">
    <name type="scientific">Pseudaquabacterium pictum</name>
    <dbReference type="NCBI Taxonomy" id="2315236"/>
    <lineage>
        <taxon>Bacteria</taxon>
        <taxon>Pseudomonadati</taxon>
        <taxon>Pseudomonadota</taxon>
        <taxon>Betaproteobacteria</taxon>
        <taxon>Burkholderiales</taxon>
        <taxon>Sphaerotilaceae</taxon>
        <taxon>Pseudaquabacterium</taxon>
    </lineage>
</organism>
<keyword evidence="1 2" id="KW-0597">Phosphoprotein</keyword>
<dbReference type="GO" id="GO:0000160">
    <property type="term" value="P:phosphorelay signal transduction system"/>
    <property type="evidence" value="ECO:0007669"/>
    <property type="project" value="InterPro"/>
</dbReference>
<dbReference type="Proteomes" id="UP000301751">
    <property type="component" value="Unassembled WGS sequence"/>
</dbReference>
<dbReference type="Pfam" id="PF00072">
    <property type="entry name" value="Response_reg"/>
    <property type="match status" value="1"/>
</dbReference>
<dbReference type="SMART" id="SM00448">
    <property type="entry name" value="REC"/>
    <property type="match status" value="1"/>
</dbReference>
<evidence type="ECO:0000313" key="5">
    <source>
        <dbReference type="EMBL" id="GCL64627.1"/>
    </source>
</evidence>
<comment type="caution">
    <text evidence="5">The sequence shown here is derived from an EMBL/GenBank/DDBJ whole genome shotgun (WGS) entry which is preliminary data.</text>
</comment>
<evidence type="ECO:0000256" key="3">
    <source>
        <dbReference type="SAM" id="MobiDB-lite"/>
    </source>
</evidence>
<evidence type="ECO:0000313" key="6">
    <source>
        <dbReference type="Proteomes" id="UP000301751"/>
    </source>
</evidence>
<dbReference type="Gene3D" id="3.40.50.2300">
    <property type="match status" value="1"/>
</dbReference>
<gene>
    <name evidence="5" type="ORF">AQPW35_37080</name>
</gene>
<dbReference type="RefSeq" id="WP_137734352.1">
    <property type="nucleotide sequence ID" value="NZ_BJCL01000010.1"/>
</dbReference>
<feature type="modified residue" description="4-aspartylphosphate" evidence="2">
    <location>
        <position position="224"/>
    </location>
</feature>
<dbReference type="PANTHER" id="PTHR44591">
    <property type="entry name" value="STRESS RESPONSE REGULATOR PROTEIN 1"/>
    <property type="match status" value="1"/>
</dbReference>
<reference evidence="6" key="1">
    <citation type="submission" date="2019-03" db="EMBL/GenBank/DDBJ databases">
        <title>Aquabacterium pictum sp.nov., the first bacteriochlorophyll a-containing freshwater bacterium in the genus Aquabacterium of the class Betaproteobacteria.</title>
        <authorList>
            <person name="Hirose S."/>
            <person name="Tank M."/>
            <person name="Hara E."/>
            <person name="Tamaki H."/>
            <person name="Takaichi S."/>
            <person name="Haruta S."/>
            <person name="Hanada S."/>
        </authorList>
    </citation>
    <scope>NUCLEOTIDE SEQUENCE [LARGE SCALE GENOMIC DNA]</scope>
    <source>
        <strain evidence="6">W35</strain>
    </source>
</reference>